<reference evidence="1" key="1">
    <citation type="submission" date="2021-03" db="EMBL/GenBank/DDBJ databases">
        <authorList>
            <consortium name="DOE Joint Genome Institute"/>
            <person name="Ahrendt S."/>
            <person name="Looney B.P."/>
            <person name="Miyauchi S."/>
            <person name="Morin E."/>
            <person name="Drula E."/>
            <person name="Courty P.E."/>
            <person name="Chicoki N."/>
            <person name="Fauchery L."/>
            <person name="Kohler A."/>
            <person name="Kuo A."/>
            <person name="Labutti K."/>
            <person name="Pangilinan J."/>
            <person name="Lipzen A."/>
            <person name="Riley R."/>
            <person name="Andreopoulos W."/>
            <person name="He G."/>
            <person name="Johnson J."/>
            <person name="Barry K.W."/>
            <person name="Grigoriev I.V."/>
            <person name="Nagy L."/>
            <person name="Hibbett D."/>
            <person name="Henrissat B."/>
            <person name="Matheny P.B."/>
            <person name="Labbe J."/>
            <person name="Martin F."/>
        </authorList>
    </citation>
    <scope>NUCLEOTIDE SEQUENCE</scope>
    <source>
        <strain evidence="1">HHB10654</strain>
    </source>
</reference>
<proteinExistence type="predicted"/>
<gene>
    <name evidence="1" type="ORF">BV25DRAFT_1833712</name>
</gene>
<sequence length="74" mass="7926">MCSARCSAMSTSFSRVSVPPPSLVTRHTTPFHVFLVSSHRALCQTYPLSTPSSNSSRGRPAPSAEEKAILSTDC</sequence>
<protein>
    <submittedName>
        <fullName evidence="1">Uncharacterized protein</fullName>
    </submittedName>
</protein>
<organism evidence="1 2">
    <name type="scientific">Artomyces pyxidatus</name>
    <dbReference type="NCBI Taxonomy" id="48021"/>
    <lineage>
        <taxon>Eukaryota</taxon>
        <taxon>Fungi</taxon>
        <taxon>Dikarya</taxon>
        <taxon>Basidiomycota</taxon>
        <taxon>Agaricomycotina</taxon>
        <taxon>Agaricomycetes</taxon>
        <taxon>Russulales</taxon>
        <taxon>Auriscalpiaceae</taxon>
        <taxon>Artomyces</taxon>
    </lineage>
</organism>
<dbReference type="EMBL" id="MU277560">
    <property type="protein sequence ID" value="KAI0054273.1"/>
    <property type="molecule type" value="Genomic_DNA"/>
</dbReference>
<reference evidence="1" key="2">
    <citation type="journal article" date="2022" name="New Phytol.">
        <title>Evolutionary transition to the ectomycorrhizal habit in the genomes of a hyperdiverse lineage of mushroom-forming fungi.</title>
        <authorList>
            <person name="Looney B."/>
            <person name="Miyauchi S."/>
            <person name="Morin E."/>
            <person name="Drula E."/>
            <person name="Courty P.E."/>
            <person name="Kohler A."/>
            <person name="Kuo A."/>
            <person name="LaButti K."/>
            <person name="Pangilinan J."/>
            <person name="Lipzen A."/>
            <person name="Riley R."/>
            <person name="Andreopoulos W."/>
            <person name="He G."/>
            <person name="Johnson J."/>
            <person name="Nolan M."/>
            <person name="Tritt A."/>
            <person name="Barry K.W."/>
            <person name="Grigoriev I.V."/>
            <person name="Nagy L.G."/>
            <person name="Hibbett D."/>
            <person name="Henrissat B."/>
            <person name="Matheny P.B."/>
            <person name="Labbe J."/>
            <person name="Martin F.M."/>
        </authorList>
    </citation>
    <scope>NUCLEOTIDE SEQUENCE</scope>
    <source>
        <strain evidence="1">HHB10654</strain>
    </source>
</reference>
<dbReference type="Proteomes" id="UP000814140">
    <property type="component" value="Unassembled WGS sequence"/>
</dbReference>
<evidence type="ECO:0000313" key="1">
    <source>
        <dbReference type="EMBL" id="KAI0054273.1"/>
    </source>
</evidence>
<accession>A0ACB8SDH0</accession>
<keyword evidence="2" id="KW-1185">Reference proteome</keyword>
<comment type="caution">
    <text evidence="1">The sequence shown here is derived from an EMBL/GenBank/DDBJ whole genome shotgun (WGS) entry which is preliminary data.</text>
</comment>
<evidence type="ECO:0000313" key="2">
    <source>
        <dbReference type="Proteomes" id="UP000814140"/>
    </source>
</evidence>
<name>A0ACB8SDH0_9AGAM</name>